<feature type="compositionally biased region" description="Low complexity" evidence="1">
    <location>
        <begin position="64"/>
        <end position="86"/>
    </location>
</feature>
<accession>A0A8C8UHC3</accession>
<feature type="compositionally biased region" description="Pro residues" evidence="1">
    <location>
        <begin position="87"/>
        <end position="98"/>
    </location>
</feature>
<proteinExistence type="predicted"/>
<evidence type="ECO:0000313" key="2">
    <source>
        <dbReference type="Ensembl" id="ENSPEMP00000031252.1"/>
    </source>
</evidence>
<keyword evidence="3" id="KW-1185">Reference proteome</keyword>
<protein>
    <submittedName>
        <fullName evidence="2">Uncharacterized protein</fullName>
    </submittedName>
</protein>
<reference evidence="2" key="2">
    <citation type="submission" date="2025-08" db="UniProtKB">
        <authorList>
            <consortium name="Ensembl"/>
        </authorList>
    </citation>
    <scope>IDENTIFICATION</scope>
</reference>
<evidence type="ECO:0000313" key="3">
    <source>
        <dbReference type="Proteomes" id="UP000694547"/>
    </source>
</evidence>
<dbReference type="Proteomes" id="UP000694547">
    <property type="component" value="Chromosome 11"/>
</dbReference>
<reference evidence="2 3" key="1">
    <citation type="submission" date="2018-10" db="EMBL/GenBank/DDBJ databases">
        <title>Improved assembly of the deer mouse Peromyscus maniculatus genome.</title>
        <authorList>
            <person name="Lassance J.-M."/>
            <person name="Hoekstra H.E."/>
        </authorList>
    </citation>
    <scope>NUCLEOTIDE SEQUENCE [LARGE SCALE GENOMIC DNA]</scope>
</reference>
<sequence length="130" mass="13463">MAKFISGASTGCSRRKARGGARGNRAGGCVRAREGHGGLAGTRWPPRRALSSSERATDLHARPGHTAAAAAAAARSRAALPRTSPRARPPTPPRPLPARLPGRITGELPGRSRSEAPLGENPPTSMLPLK</sequence>
<name>A0A8C8UHC3_PERMB</name>
<dbReference type="AlphaFoldDB" id="A0A8C8UHC3"/>
<reference evidence="2" key="3">
    <citation type="submission" date="2025-09" db="UniProtKB">
        <authorList>
            <consortium name="Ensembl"/>
        </authorList>
    </citation>
    <scope>IDENTIFICATION</scope>
</reference>
<dbReference type="Ensembl" id="ENSPEMT00000039965.1">
    <property type="protein sequence ID" value="ENSPEMP00000031252.1"/>
    <property type="gene ID" value="ENSPEMG00000029537.1"/>
</dbReference>
<feature type="region of interest" description="Disordered" evidence="1">
    <location>
        <begin position="1"/>
        <end position="130"/>
    </location>
</feature>
<organism evidence="2 3">
    <name type="scientific">Peromyscus maniculatus bairdii</name>
    <name type="common">Prairie deer mouse</name>
    <dbReference type="NCBI Taxonomy" id="230844"/>
    <lineage>
        <taxon>Eukaryota</taxon>
        <taxon>Metazoa</taxon>
        <taxon>Chordata</taxon>
        <taxon>Craniata</taxon>
        <taxon>Vertebrata</taxon>
        <taxon>Euteleostomi</taxon>
        <taxon>Mammalia</taxon>
        <taxon>Eutheria</taxon>
        <taxon>Euarchontoglires</taxon>
        <taxon>Glires</taxon>
        <taxon>Rodentia</taxon>
        <taxon>Myomorpha</taxon>
        <taxon>Muroidea</taxon>
        <taxon>Cricetidae</taxon>
        <taxon>Neotominae</taxon>
        <taxon>Peromyscus</taxon>
    </lineage>
</organism>
<evidence type="ECO:0000256" key="1">
    <source>
        <dbReference type="SAM" id="MobiDB-lite"/>
    </source>
</evidence>